<proteinExistence type="inferred from homology"/>
<dbReference type="InterPro" id="IPR034164">
    <property type="entry name" value="Pepsin-like_dom"/>
</dbReference>
<dbReference type="SUPFAM" id="SSF50630">
    <property type="entry name" value="Acid proteases"/>
    <property type="match status" value="1"/>
</dbReference>
<dbReference type="PROSITE" id="PS51767">
    <property type="entry name" value="PEPTIDASE_A1"/>
    <property type="match status" value="1"/>
</dbReference>
<feature type="domain" description="Peptidase A1" evidence="6">
    <location>
        <begin position="969"/>
        <end position="1299"/>
    </location>
</feature>
<accession>A0A1Q9DUY7</accession>
<evidence type="ECO:0000259" key="6">
    <source>
        <dbReference type="PROSITE" id="PS51767"/>
    </source>
</evidence>
<dbReference type="Gene3D" id="2.40.70.10">
    <property type="entry name" value="Acid Proteases"/>
    <property type="match status" value="2"/>
</dbReference>
<protein>
    <submittedName>
        <fullName evidence="7">Cathepsin E</fullName>
    </submittedName>
</protein>
<comment type="similarity">
    <text evidence="1">Belongs to the peptidase A1 family.</text>
</comment>
<evidence type="ECO:0000256" key="5">
    <source>
        <dbReference type="SAM" id="MobiDB-lite"/>
    </source>
</evidence>
<dbReference type="CDD" id="cd05471">
    <property type="entry name" value="pepsin_like"/>
    <property type="match status" value="1"/>
</dbReference>
<feature type="region of interest" description="Disordered" evidence="5">
    <location>
        <begin position="235"/>
        <end position="305"/>
    </location>
</feature>
<dbReference type="InterPro" id="IPR033121">
    <property type="entry name" value="PEPTIDASE_A1"/>
</dbReference>
<feature type="region of interest" description="Disordered" evidence="5">
    <location>
        <begin position="72"/>
        <end position="92"/>
    </location>
</feature>
<evidence type="ECO:0000313" key="8">
    <source>
        <dbReference type="Proteomes" id="UP000186817"/>
    </source>
</evidence>
<feature type="compositionally biased region" description="Basic and acidic residues" evidence="5">
    <location>
        <begin position="388"/>
        <end position="397"/>
    </location>
</feature>
<sequence length="1319" mass="143703">MQLCLMKDPNFRPSAAELGQHPWLKGAGGIIQQVDDDALKSTLVGRGPCTVAGSRRFGPKVSQSPPYIRELKGDQAEGVEDDRGGRARRHSDEGSTCTFYVWAPDVSESYQALLDARGLPEMLPEKGGDTEEVAQYHEDMKTKKLDYKALAKEDAATPDPKASSQPTRKCQDPRARAKTVLGLLGSPMLQCVELEVLNMQRVYEKGLVQFCEKASGDQDDAGEFMLASIMLKSTSSEDEEVTSKDAPDASQELTKEPKATALDEGSFPSQEVDGNPWPPMSKRQPCRSGPSSQSGGAIKKRTRRDMNSVATTAVSIYIRDWCLACNNGVILNSGDFRAPVAWHQTEEHTWPAPHANDVQVCSYTRRRQSVSRRSIREPANQTVCIKPSETEKKDFEQRGYLGDQGEDEDLLPREFPMKGLSESSLKEFQAAAKVAAREASKQELQALELKADEKSGGTPLVDGSEGKPQDSPAKSSPSPEKHEKSDQGNSIQPIGGELPHERDVGTYHTGRAGALDAGKAELNNHFAPSAPSEGATGATSTTRCHATGDTSTTRCRVTPRVRADIAASSGPDSAATAIEVTEPKHATGGSGTYALKGLALSSSRLPGNSTRLSALDEPPPREPAKVLVWRWCRPYRTRRYTTGAPAEKGLLSLMLRAAPAVLQQTYTWPQKGEELSGGNSAFLGRYTNSGQPAYHFEYLERESGRWKLTTLEKLHKALLKDKDVGGYRVEVRVEGYGNSILWVRDVVELVADIQGRNDLKLAATHPFLDHGVIGSDICLTCVPETFLEGPAPTLGGDGNVVLSKAWEAYIQKIADSAENHAERRCVYDLRVNANCEFATGHTSLQKQVKGEGSEVQQVLADVMLAWRRVQTDMEYSNSGLFCKAFCSRMSRADKPAQEASSLQRSSARNSQAMAKVSIVAALLFTSVVTVAADLSSNVLRTRAPEPQASSDPLVVRLQRVEGLHGSHFYIGRLALGQPTPQELQVLFDTASGHLLVPHSACESRACRKHKRYSPFRSTTAVDVNSNGKPVKENQRLVRGKTKRDAVTVEFTQADLGEGAARAVLVHDDVCLGTEFGHQVCTNLDIMAAVNMDDELFDAMPYDGMLGLSLAGLSTGTGCVFFQRLMETNPAMLPQFGLSFGAQSGEIYFGGHNSWRLAEDLKWFPVLHPEDGFWEVAIQSVRLGNVTVDSCKEKCRGIIDTGSSRLGVQQNNFEALRAALSHAVPLVGGGCQGSELEFDLGEMSLKLRVEDYVTGSDCAPQLGSLELDAKEFHGVYAFGETVLRRYYAAFDWQDKRIGFAPVAQRRVQLGKAGAVPVFTV</sequence>
<evidence type="ECO:0000256" key="2">
    <source>
        <dbReference type="ARBA" id="ARBA00022670"/>
    </source>
</evidence>
<feature type="compositionally biased region" description="Polar residues" evidence="5">
    <location>
        <begin position="537"/>
        <end position="554"/>
    </location>
</feature>
<evidence type="ECO:0000256" key="1">
    <source>
        <dbReference type="ARBA" id="ARBA00007447"/>
    </source>
</evidence>
<keyword evidence="8" id="KW-1185">Reference proteome</keyword>
<comment type="caution">
    <text evidence="7">The sequence shown here is derived from an EMBL/GenBank/DDBJ whole genome shotgun (WGS) entry which is preliminary data.</text>
</comment>
<reference evidence="7 8" key="1">
    <citation type="submission" date="2016-02" db="EMBL/GenBank/DDBJ databases">
        <title>Genome analysis of coral dinoflagellate symbionts highlights evolutionary adaptations to a symbiotic lifestyle.</title>
        <authorList>
            <person name="Aranda M."/>
            <person name="Li Y."/>
            <person name="Liew Y.J."/>
            <person name="Baumgarten S."/>
            <person name="Simakov O."/>
            <person name="Wilson M."/>
            <person name="Piel J."/>
            <person name="Ashoor H."/>
            <person name="Bougouffa S."/>
            <person name="Bajic V.B."/>
            <person name="Ryu T."/>
            <person name="Ravasi T."/>
            <person name="Bayer T."/>
            <person name="Micklem G."/>
            <person name="Kim H."/>
            <person name="Bhak J."/>
            <person name="Lajeunesse T.C."/>
            <person name="Voolstra C.R."/>
        </authorList>
    </citation>
    <scope>NUCLEOTIDE SEQUENCE [LARGE SCALE GENOMIC DNA]</scope>
    <source>
        <strain evidence="7 8">CCMP2467</strain>
    </source>
</reference>
<dbReference type="PRINTS" id="PR00792">
    <property type="entry name" value="PEPSIN"/>
</dbReference>
<dbReference type="GO" id="GO:0006508">
    <property type="term" value="P:proteolysis"/>
    <property type="evidence" value="ECO:0007669"/>
    <property type="project" value="UniProtKB-KW"/>
</dbReference>
<feature type="region of interest" description="Disordered" evidence="5">
    <location>
        <begin position="388"/>
        <end position="411"/>
    </location>
</feature>
<dbReference type="PANTHER" id="PTHR47966:SF51">
    <property type="entry name" value="BETA-SITE APP-CLEAVING ENZYME, ISOFORM A-RELATED"/>
    <property type="match status" value="1"/>
</dbReference>
<feature type="region of interest" description="Disordered" evidence="5">
    <location>
        <begin position="524"/>
        <end position="554"/>
    </location>
</feature>
<gene>
    <name evidence="7" type="primary">CTSE</name>
    <name evidence="7" type="ORF">AK812_SmicGene18491</name>
</gene>
<feature type="compositionally biased region" description="Basic and acidic residues" evidence="5">
    <location>
        <begin position="241"/>
        <end position="258"/>
    </location>
</feature>
<dbReference type="InterPro" id="IPR001461">
    <property type="entry name" value="Aspartic_peptidase_A1"/>
</dbReference>
<dbReference type="Proteomes" id="UP000186817">
    <property type="component" value="Unassembled WGS sequence"/>
</dbReference>
<evidence type="ECO:0000256" key="3">
    <source>
        <dbReference type="ARBA" id="ARBA00022750"/>
    </source>
</evidence>
<feature type="region of interest" description="Disordered" evidence="5">
    <location>
        <begin position="448"/>
        <end position="508"/>
    </location>
</feature>
<dbReference type="GO" id="GO:0004190">
    <property type="term" value="F:aspartic-type endopeptidase activity"/>
    <property type="evidence" value="ECO:0007669"/>
    <property type="project" value="UniProtKB-KW"/>
</dbReference>
<dbReference type="InterPro" id="IPR021109">
    <property type="entry name" value="Peptidase_aspartic_dom_sf"/>
</dbReference>
<dbReference type="OrthoDB" id="660550at2759"/>
<evidence type="ECO:0000256" key="4">
    <source>
        <dbReference type="ARBA" id="ARBA00022801"/>
    </source>
</evidence>
<feature type="region of interest" description="Disordered" evidence="5">
    <location>
        <begin position="154"/>
        <end position="174"/>
    </location>
</feature>
<dbReference type="PANTHER" id="PTHR47966">
    <property type="entry name" value="BETA-SITE APP-CLEAVING ENZYME, ISOFORM A-RELATED"/>
    <property type="match status" value="1"/>
</dbReference>
<dbReference type="EMBL" id="LSRX01000378">
    <property type="protein sequence ID" value="OLP98995.1"/>
    <property type="molecule type" value="Genomic_DNA"/>
</dbReference>
<organism evidence="7 8">
    <name type="scientific">Symbiodinium microadriaticum</name>
    <name type="common">Dinoflagellate</name>
    <name type="synonym">Zooxanthella microadriatica</name>
    <dbReference type="NCBI Taxonomy" id="2951"/>
    <lineage>
        <taxon>Eukaryota</taxon>
        <taxon>Sar</taxon>
        <taxon>Alveolata</taxon>
        <taxon>Dinophyceae</taxon>
        <taxon>Suessiales</taxon>
        <taxon>Symbiodiniaceae</taxon>
        <taxon>Symbiodinium</taxon>
    </lineage>
</organism>
<keyword evidence="4" id="KW-0378">Hydrolase</keyword>
<name>A0A1Q9DUY7_SYMMI</name>
<evidence type="ECO:0000313" key="7">
    <source>
        <dbReference type="EMBL" id="OLP98995.1"/>
    </source>
</evidence>
<dbReference type="Pfam" id="PF00026">
    <property type="entry name" value="Asp"/>
    <property type="match status" value="2"/>
</dbReference>
<keyword evidence="3" id="KW-0064">Aspartyl protease</keyword>
<keyword evidence="2" id="KW-0645">Protease</keyword>